<gene>
    <name evidence="8" type="ORF">EGW08_005480</name>
</gene>
<dbReference type="PROSITE" id="PS50092">
    <property type="entry name" value="TSP1"/>
    <property type="match status" value="4"/>
</dbReference>
<evidence type="ECO:0000313" key="9">
    <source>
        <dbReference type="Proteomes" id="UP000271974"/>
    </source>
</evidence>
<keyword evidence="2" id="KW-0964">Secreted</keyword>
<comment type="caution">
    <text evidence="8">The sequence shown here is derived from an EMBL/GenBank/DDBJ whole genome shotgun (WGS) entry which is preliminary data.</text>
</comment>
<feature type="compositionally biased region" description="Basic residues" evidence="5">
    <location>
        <begin position="201"/>
        <end position="217"/>
    </location>
</feature>
<evidence type="ECO:0000256" key="1">
    <source>
        <dbReference type="ARBA" id="ARBA00004613"/>
    </source>
</evidence>
<dbReference type="Gene3D" id="2.20.100.10">
    <property type="entry name" value="Thrombospondin type-1 (TSP1) repeat"/>
    <property type="match status" value="4"/>
</dbReference>
<name>A0A433TYW8_ELYCH</name>
<evidence type="ECO:0000256" key="6">
    <source>
        <dbReference type="SAM" id="SignalP"/>
    </source>
</evidence>
<dbReference type="GO" id="GO:0030198">
    <property type="term" value="P:extracellular matrix organization"/>
    <property type="evidence" value="ECO:0007669"/>
    <property type="project" value="TreeGrafter"/>
</dbReference>
<dbReference type="InterPro" id="IPR036383">
    <property type="entry name" value="TSP1_rpt_sf"/>
</dbReference>
<keyword evidence="9" id="KW-1185">Reference proteome</keyword>
<feature type="region of interest" description="Disordered" evidence="5">
    <location>
        <begin position="174"/>
        <end position="234"/>
    </location>
</feature>
<dbReference type="EMBL" id="RQTK01000129">
    <property type="protein sequence ID" value="RUS86757.1"/>
    <property type="molecule type" value="Genomic_DNA"/>
</dbReference>
<dbReference type="Proteomes" id="UP000271974">
    <property type="component" value="Unassembled WGS sequence"/>
</dbReference>
<sequence>MAMDFLFWIVLFSLQCLVHHIDLVAGQTTVDSETCPSCTTYTCRRISGIYTVPILTPGTYNPVVEIPASACDINITELATSENYIAVRIKGGDGIINSNWALGQPGLYFGAGVRFSYGRNSESCKGSCIHSQGPTTEGVLVQILYYNQNPGIAYAFTIPNTVIFDPLEGISPASSSPSTSVETLPKVRFAQRHPERAISRRREHSRSRTSRHHSYRRRTSDTRHSSRELDRTDSLREYYPHQEVNFAKLHEVICASRLRIASSGEGNRYRWKISGFSACSHTCGGGFQTTNIVCISLGSRRQVVVTPENCANHRKPRQQTVACNKSPCSAAWESDPWSECSVTCGSGTQTRTVECRQRFSSTLTLKVSADDCGMDNKPAMMQQCDLGLCSRWSVGPWSVCSKDCGEGVRFRRVVCIQQTSNFREDQSSVTSDSECDAAAKPDTEEKCTRADCEAIWFAGPWGQCSVTCGDGYKSRDVRCIIDDGNQDGNRKEISWKGTGSIESAGCLSSLRPDTIQICSRLTCPLEPRYQRTDRYEPSKHGKSIRNKTMIEGQIMPSNRCSDKIKRCSMAVQARLCSYPYYKDVCCRSCQKHALKH</sequence>
<dbReference type="GO" id="GO:0005576">
    <property type="term" value="C:extracellular region"/>
    <property type="evidence" value="ECO:0007669"/>
    <property type="project" value="UniProtKB-SubCell"/>
</dbReference>
<keyword evidence="3 6" id="KW-0732">Signal</keyword>
<protein>
    <recommendedName>
        <fullName evidence="7">PLAC domain-containing protein</fullName>
    </recommendedName>
</protein>
<dbReference type="InterPro" id="IPR010909">
    <property type="entry name" value="PLAC"/>
</dbReference>
<dbReference type="AlphaFoldDB" id="A0A433TYW8"/>
<dbReference type="OrthoDB" id="10062690at2759"/>
<keyword evidence="4" id="KW-0677">Repeat</keyword>
<dbReference type="PANTHER" id="PTHR13723:SF316">
    <property type="entry name" value="LONELY HEART, ISOFORM A"/>
    <property type="match status" value="1"/>
</dbReference>
<dbReference type="InterPro" id="IPR050439">
    <property type="entry name" value="ADAMTS_ADAMTS-like"/>
</dbReference>
<evidence type="ECO:0000256" key="2">
    <source>
        <dbReference type="ARBA" id="ARBA00022525"/>
    </source>
</evidence>
<organism evidence="8 9">
    <name type="scientific">Elysia chlorotica</name>
    <name type="common">Eastern emerald elysia</name>
    <name type="synonym">Sea slug</name>
    <dbReference type="NCBI Taxonomy" id="188477"/>
    <lineage>
        <taxon>Eukaryota</taxon>
        <taxon>Metazoa</taxon>
        <taxon>Spiralia</taxon>
        <taxon>Lophotrochozoa</taxon>
        <taxon>Mollusca</taxon>
        <taxon>Gastropoda</taxon>
        <taxon>Heterobranchia</taxon>
        <taxon>Euthyneura</taxon>
        <taxon>Panpulmonata</taxon>
        <taxon>Sacoglossa</taxon>
        <taxon>Placobranchoidea</taxon>
        <taxon>Plakobranchidae</taxon>
        <taxon>Elysia</taxon>
    </lineage>
</organism>
<dbReference type="GO" id="GO:0006508">
    <property type="term" value="P:proteolysis"/>
    <property type="evidence" value="ECO:0007669"/>
    <property type="project" value="TreeGrafter"/>
</dbReference>
<feature type="signal peptide" evidence="6">
    <location>
        <begin position="1"/>
        <end position="26"/>
    </location>
</feature>
<dbReference type="Pfam" id="PF05986">
    <property type="entry name" value="ADAMTS_spacer1"/>
    <property type="match status" value="1"/>
</dbReference>
<dbReference type="PANTHER" id="PTHR13723">
    <property type="entry name" value="ADAMTS A DISINTEGRIN AND METALLOPROTEASE WITH THROMBOSPONDIN MOTIFS PROTEASE"/>
    <property type="match status" value="1"/>
</dbReference>
<feature type="compositionally biased region" description="Basic and acidic residues" evidence="5">
    <location>
        <begin position="218"/>
        <end position="234"/>
    </location>
</feature>
<dbReference type="SMART" id="SM00209">
    <property type="entry name" value="TSP1"/>
    <property type="match status" value="4"/>
</dbReference>
<dbReference type="GO" id="GO:0004222">
    <property type="term" value="F:metalloendopeptidase activity"/>
    <property type="evidence" value="ECO:0007669"/>
    <property type="project" value="TreeGrafter"/>
</dbReference>
<evidence type="ECO:0000256" key="3">
    <source>
        <dbReference type="ARBA" id="ARBA00022729"/>
    </source>
</evidence>
<accession>A0A433TYW8</accession>
<dbReference type="InterPro" id="IPR010294">
    <property type="entry name" value="ADAMTS_spacer1"/>
</dbReference>
<dbReference type="Pfam" id="PF08686">
    <property type="entry name" value="PLAC"/>
    <property type="match status" value="1"/>
</dbReference>
<evidence type="ECO:0000256" key="4">
    <source>
        <dbReference type="ARBA" id="ARBA00022737"/>
    </source>
</evidence>
<reference evidence="8 9" key="1">
    <citation type="submission" date="2019-01" db="EMBL/GenBank/DDBJ databases">
        <title>A draft genome assembly of the solar-powered sea slug Elysia chlorotica.</title>
        <authorList>
            <person name="Cai H."/>
            <person name="Li Q."/>
            <person name="Fang X."/>
            <person name="Li J."/>
            <person name="Curtis N.E."/>
            <person name="Altenburger A."/>
            <person name="Shibata T."/>
            <person name="Feng M."/>
            <person name="Maeda T."/>
            <person name="Schwartz J.A."/>
            <person name="Shigenobu S."/>
            <person name="Lundholm N."/>
            <person name="Nishiyama T."/>
            <person name="Yang H."/>
            <person name="Hasebe M."/>
            <person name="Li S."/>
            <person name="Pierce S.K."/>
            <person name="Wang J."/>
        </authorList>
    </citation>
    <scope>NUCLEOTIDE SEQUENCE [LARGE SCALE GENOMIC DNA]</scope>
    <source>
        <strain evidence="8">EC2010</strain>
        <tissue evidence="8">Whole organism of an adult</tissue>
    </source>
</reference>
<evidence type="ECO:0000259" key="7">
    <source>
        <dbReference type="PROSITE" id="PS50900"/>
    </source>
</evidence>
<dbReference type="SUPFAM" id="SSF82895">
    <property type="entry name" value="TSP-1 type 1 repeat"/>
    <property type="match status" value="4"/>
</dbReference>
<dbReference type="PROSITE" id="PS50900">
    <property type="entry name" value="PLAC"/>
    <property type="match status" value="1"/>
</dbReference>
<dbReference type="Pfam" id="PF19030">
    <property type="entry name" value="TSP1_ADAMTS"/>
    <property type="match status" value="4"/>
</dbReference>
<dbReference type="InterPro" id="IPR000884">
    <property type="entry name" value="TSP1_rpt"/>
</dbReference>
<feature type="chain" id="PRO_5019104637" description="PLAC domain-containing protein" evidence="6">
    <location>
        <begin position="27"/>
        <end position="596"/>
    </location>
</feature>
<dbReference type="Gene3D" id="2.60.120.830">
    <property type="match status" value="1"/>
</dbReference>
<evidence type="ECO:0000256" key="5">
    <source>
        <dbReference type="SAM" id="MobiDB-lite"/>
    </source>
</evidence>
<dbReference type="GO" id="GO:0031012">
    <property type="term" value="C:extracellular matrix"/>
    <property type="evidence" value="ECO:0007669"/>
    <property type="project" value="TreeGrafter"/>
</dbReference>
<evidence type="ECO:0000313" key="8">
    <source>
        <dbReference type="EMBL" id="RUS86757.1"/>
    </source>
</evidence>
<comment type="subcellular location">
    <subcellularLocation>
        <location evidence="1">Secreted</location>
    </subcellularLocation>
</comment>
<proteinExistence type="predicted"/>
<feature type="domain" description="PLAC" evidence="7">
    <location>
        <begin position="556"/>
        <end position="593"/>
    </location>
</feature>